<feature type="compositionally biased region" description="Low complexity" evidence="1">
    <location>
        <begin position="84"/>
        <end position="95"/>
    </location>
</feature>
<evidence type="ECO:0000313" key="2">
    <source>
        <dbReference type="EMBL" id="KAK8764183.1"/>
    </source>
</evidence>
<feature type="compositionally biased region" description="Basic and acidic residues" evidence="1">
    <location>
        <begin position="65"/>
        <end position="81"/>
    </location>
</feature>
<evidence type="ECO:0000313" key="3">
    <source>
        <dbReference type="Proteomes" id="UP001321473"/>
    </source>
</evidence>
<dbReference type="EMBL" id="JARKHS020028587">
    <property type="protein sequence ID" value="KAK8764183.1"/>
    <property type="molecule type" value="Genomic_DNA"/>
</dbReference>
<protein>
    <submittedName>
        <fullName evidence="2">Uncharacterized protein</fullName>
    </submittedName>
</protein>
<sequence length="556" mass="61532">MHVPPKHSASWSADKLQVAPGKHGRRRLNAGKNASRTRRFPPKNADVFQKSRWTPDSAGAVEQNRTTKLDKEALVFVRNEDNSGESSRSSNSSGNGDDKEDEPGWNKKPLHKNLPVKVGSSLMSSSSSPAVEVLDRDTSFTTVRRATAVSSASFLQSSRTTASKPVTTKSTKDRAKTTTNVKKSLTEDSEAFGLFTDGKAEAVNVAVNRIPDSSPWLLFCFYDDRSSIRSPGFTAYNFPSKLCTDIAYCCVDVNAKGHVLMSKQLKLFFKVVSEQLFPANHLFVTIGGHRVLGHHLDAALTNTANFAMELSHQVQELGAGGLAIYLEDVEILKHAFRVHDLIMAVRGVSVAVVLPRDLRQQVRYYRTEIYANTKGMLVISPPSQGYGRDSRPEFATCPHPRRSVHEGSSLEFIYQLSRTLLSSMADGADYASGVASAQGDQPVPCYLIGISFGGLMFELKNRSQHDVGAPATFVRHVPYREICKQPWRHWYDNVSECFVAWDGDRSWMSSLGPRSMGFTRELAKGLALFDLDFDDHRGECGHKFPVLRALRTALLA</sequence>
<keyword evidence="3" id="KW-1185">Reference proteome</keyword>
<gene>
    <name evidence="2" type="ORF">V5799_033208</name>
</gene>
<proteinExistence type="predicted"/>
<dbReference type="SUPFAM" id="SSF51445">
    <property type="entry name" value="(Trans)glycosidases"/>
    <property type="match status" value="1"/>
</dbReference>
<reference evidence="2 3" key="1">
    <citation type="journal article" date="2023" name="Arcadia Sci">
        <title>De novo assembly of a long-read Amblyomma americanum tick genome.</title>
        <authorList>
            <person name="Chou S."/>
            <person name="Poskanzer K.E."/>
            <person name="Rollins M."/>
            <person name="Thuy-Boun P.S."/>
        </authorList>
    </citation>
    <scope>NUCLEOTIDE SEQUENCE [LARGE SCALE GENOMIC DNA]</scope>
    <source>
        <strain evidence="2">F_SG_1</strain>
        <tissue evidence="2">Salivary glands</tissue>
    </source>
</reference>
<feature type="compositionally biased region" description="Basic residues" evidence="1">
    <location>
        <begin position="22"/>
        <end position="41"/>
    </location>
</feature>
<accession>A0AAQ4DNZ3</accession>
<organism evidence="2 3">
    <name type="scientific">Amblyomma americanum</name>
    <name type="common">Lone star tick</name>
    <dbReference type="NCBI Taxonomy" id="6943"/>
    <lineage>
        <taxon>Eukaryota</taxon>
        <taxon>Metazoa</taxon>
        <taxon>Ecdysozoa</taxon>
        <taxon>Arthropoda</taxon>
        <taxon>Chelicerata</taxon>
        <taxon>Arachnida</taxon>
        <taxon>Acari</taxon>
        <taxon>Parasitiformes</taxon>
        <taxon>Ixodida</taxon>
        <taxon>Ixodoidea</taxon>
        <taxon>Ixodidae</taxon>
        <taxon>Amblyomminae</taxon>
        <taxon>Amblyomma</taxon>
    </lineage>
</organism>
<dbReference type="InterPro" id="IPR017853">
    <property type="entry name" value="GH"/>
</dbReference>
<feature type="region of interest" description="Disordered" evidence="1">
    <location>
        <begin position="1"/>
        <end position="133"/>
    </location>
</feature>
<comment type="caution">
    <text evidence="2">The sequence shown here is derived from an EMBL/GenBank/DDBJ whole genome shotgun (WGS) entry which is preliminary data.</text>
</comment>
<name>A0AAQ4DNZ3_AMBAM</name>
<dbReference type="AlphaFoldDB" id="A0AAQ4DNZ3"/>
<evidence type="ECO:0000256" key="1">
    <source>
        <dbReference type="SAM" id="MobiDB-lite"/>
    </source>
</evidence>
<dbReference type="Proteomes" id="UP001321473">
    <property type="component" value="Unassembled WGS sequence"/>
</dbReference>